<organism evidence="2 3">
    <name type="scientific">Anaeramoeba flamelloides</name>
    <dbReference type="NCBI Taxonomy" id="1746091"/>
    <lineage>
        <taxon>Eukaryota</taxon>
        <taxon>Metamonada</taxon>
        <taxon>Anaeramoebidae</taxon>
        <taxon>Anaeramoeba</taxon>
    </lineage>
</organism>
<sequence>MFNQTNRFTFYLFFFLFLTNYVLCFGKQEPKHVLQTGKLNTNTLTTKKLSSSGSEDDFPTLLRFKKYTNGTSCAINNGDYAREWTYTTETCFCDGEDYFYFKQKDSLNVEKYVCSDSQCKDCNLEYDSELNVCLDRHSQNETYLRIEIHDVFNHLLLRSKYSTDIKCNQTMKKDYVYLVSKCYHSIPDYVQSYDVLSFKFYNDSSITEFYVQFEINENCLRGFDGPEDSNYFTLGKCHEDDLKDDYGDNGSSMYTMLFEHPDPQNSSRQLFQIPLLLVLILFLLRF</sequence>
<gene>
    <name evidence="2" type="ORF">M0813_02759</name>
</gene>
<dbReference type="Proteomes" id="UP001150062">
    <property type="component" value="Unassembled WGS sequence"/>
</dbReference>
<reference evidence="2" key="1">
    <citation type="submission" date="2022-08" db="EMBL/GenBank/DDBJ databases">
        <title>Novel sulfate-reducing endosymbionts in the free-living metamonad Anaeramoeba.</title>
        <authorList>
            <person name="Jerlstrom-Hultqvist J."/>
            <person name="Cepicka I."/>
            <person name="Gallot-Lavallee L."/>
            <person name="Salas-Leiva D."/>
            <person name="Curtis B.A."/>
            <person name="Zahonova K."/>
            <person name="Pipaliya S."/>
            <person name="Dacks J."/>
            <person name="Roger A.J."/>
        </authorList>
    </citation>
    <scope>NUCLEOTIDE SEQUENCE</scope>
    <source>
        <strain evidence="2">Schooner1</strain>
    </source>
</reference>
<keyword evidence="3" id="KW-1185">Reference proteome</keyword>
<protein>
    <recommendedName>
        <fullName evidence="4">Transmembrane protein</fullName>
    </recommendedName>
</protein>
<evidence type="ECO:0000256" key="1">
    <source>
        <dbReference type="SAM" id="SignalP"/>
    </source>
</evidence>
<feature type="signal peptide" evidence="1">
    <location>
        <begin position="1"/>
        <end position="24"/>
    </location>
</feature>
<evidence type="ECO:0000313" key="3">
    <source>
        <dbReference type="Proteomes" id="UP001150062"/>
    </source>
</evidence>
<dbReference type="EMBL" id="JAOAOG010000173">
    <property type="protein sequence ID" value="KAJ6242907.1"/>
    <property type="molecule type" value="Genomic_DNA"/>
</dbReference>
<keyword evidence="1" id="KW-0732">Signal</keyword>
<evidence type="ECO:0008006" key="4">
    <source>
        <dbReference type="Google" id="ProtNLM"/>
    </source>
</evidence>
<accession>A0ABQ8YEA9</accession>
<comment type="caution">
    <text evidence="2">The sequence shown here is derived from an EMBL/GenBank/DDBJ whole genome shotgun (WGS) entry which is preliminary data.</text>
</comment>
<feature type="chain" id="PRO_5046188339" description="Transmembrane protein" evidence="1">
    <location>
        <begin position="25"/>
        <end position="286"/>
    </location>
</feature>
<evidence type="ECO:0000313" key="2">
    <source>
        <dbReference type="EMBL" id="KAJ6242907.1"/>
    </source>
</evidence>
<proteinExistence type="predicted"/>
<name>A0ABQ8YEA9_9EUKA</name>